<dbReference type="PROSITE" id="PS50110">
    <property type="entry name" value="RESPONSE_REGULATORY"/>
    <property type="match status" value="2"/>
</dbReference>
<evidence type="ECO:0000256" key="6">
    <source>
        <dbReference type="SAM" id="Phobius"/>
    </source>
</evidence>
<dbReference type="PRINTS" id="PR00344">
    <property type="entry name" value="BCTRLSENSOR"/>
</dbReference>
<name>A0ABX5CR73_9ALTE</name>
<dbReference type="Gene3D" id="3.40.50.2300">
    <property type="match status" value="2"/>
</dbReference>
<dbReference type="SMART" id="SM00387">
    <property type="entry name" value="HATPase_c"/>
    <property type="match status" value="1"/>
</dbReference>
<evidence type="ECO:0000256" key="5">
    <source>
        <dbReference type="PROSITE-ProRule" id="PRU00169"/>
    </source>
</evidence>
<evidence type="ECO:0000256" key="2">
    <source>
        <dbReference type="ARBA" id="ARBA00012438"/>
    </source>
</evidence>
<dbReference type="InterPro" id="IPR005467">
    <property type="entry name" value="His_kinase_dom"/>
</dbReference>
<dbReference type="InterPro" id="IPR003661">
    <property type="entry name" value="HisK_dim/P_dom"/>
</dbReference>
<dbReference type="GO" id="GO:0016301">
    <property type="term" value="F:kinase activity"/>
    <property type="evidence" value="ECO:0007669"/>
    <property type="project" value="UniProtKB-KW"/>
</dbReference>
<evidence type="ECO:0000313" key="10">
    <source>
        <dbReference type="Proteomes" id="UP000239539"/>
    </source>
</evidence>
<dbReference type="InterPro" id="IPR001789">
    <property type="entry name" value="Sig_transdc_resp-reg_receiver"/>
</dbReference>
<dbReference type="InterPro" id="IPR004358">
    <property type="entry name" value="Sig_transdc_His_kin-like_C"/>
</dbReference>
<evidence type="ECO:0000256" key="4">
    <source>
        <dbReference type="ARBA" id="ARBA00023012"/>
    </source>
</evidence>
<comment type="catalytic activity">
    <reaction evidence="1">
        <text>ATP + protein L-histidine = ADP + protein N-phospho-L-histidine.</text>
        <dbReference type="EC" id="2.7.13.3"/>
    </reaction>
</comment>
<keyword evidence="10" id="KW-1185">Reference proteome</keyword>
<dbReference type="RefSeq" id="WP_105930807.1">
    <property type="nucleotide sequence ID" value="NZ_PVNO01000024.1"/>
</dbReference>
<dbReference type="SUPFAM" id="SSF47384">
    <property type="entry name" value="Homodimeric domain of signal transducing histidine kinase"/>
    <property type="match status" value="1"/>
</dbReference>
<proteinExistence type="predicted"/>
<evidence type="ECO:0000256" key="1">
    <source>
        <dbReference type="ARBA" id="ARBA00000085"/>
    </source>
</evidence>
<dbReference type="SMART" id="SM00388">
    <property type="entry name" value="HisKA"/>
    <property type="match status" value="1"/>
</dbReference>
<keyword evidence="6" id="KW-0812">Transmembrane</keyword>
<feature type="transmembrane region" description="Helical" evidence="6">
    <location>
        <begin position="194"/>
        <end position="216"/>
    </location>
</feature>
<dbReference type="CDD" id="cd00082">
    <property type="entry name" value="HisKA"/>
    <property type="match status" value="1"/>
</dbReference>
<protein>
    <recommendedName>
        <fullName evidence="2">histidine kinase</fullName>
        <ecNumber evidence="2">2.7.13.3</ecNumber>
    </recommendedName>
</protein>
<dbReference type="Pfam" id="PF00512">
    <property type="entry name" value="HisKA"/>
    <property type="match status" value="1"/>
</dbReference>
<evidence type="ECO:0000313" key="9">
    <source>
        <dbReference type="EMBL" id="PRO69498.1"/>
    </source>
</evidence>
<accession>A0ABX5CR73</accession>
<reference evidence="10" key="1">
    <citation type="journal article" date="2020" name="Int. J. Syst. Evol. Microbiol.">
        <title>Alteromonas alba sp. nov., a marine bacterium isolated from the seawater of the West Pacific Ocean.</title>
        <authorList>
            <person name="Sun C."/>
            <person name="Wu Y.-H."/>
            <person name="Xamxidin M."/>
            <person name="Cheng H."/>
            <person name="Xu X.-W."/>
        </authorList>
    </citation>
    <scope>NUCLEOTIDE SEQUENCE [LARGE SCALE GENOMIC DNA]</scope>
    <source>
        <strain evidence="10">9a2</strain>
    </source>
</reference>
<dbReference type="PROSITE" id="PS50109">
    <property type="entry name" value="HIS_KIN"/>
    <property type="match status" value="1"/>
</dbReference>
<evidence type="ECO:0000256" key="3">
    <source>
        <dbReference type="ARBA" id="ARBA00022553"/>
    </source>
</evidence>
<dbReference type="CDD" id="cd00156">
    <property type="entry name" value="REC"/>
    <property type="match status" value="1"/>
</dbReference>
<feature type="domain" description="Response regulatory" evidence="8">
    <location>
        <begin position="614"/>
        <end position="728"/>
    </location>
</feature>
<dbReference type="SUPFAM" id="SSF55874">
    <property type="entry name" value="ATPase domain of HSP90 chaperone/DNA topoisomerase II/histidine kinase"/>
    <property type="match status" value="1"/>
</dbReference>
<evidence type="ECO:0000259" key="8">
    <source>
        <dbReference type="PROSITE" id="PS50110"/>
    </source>
</evidence>
<comment type="caution">
    <text evidence="9">The sequence shown here is derived from an EMBL/GenBank/DDBJ whole genome shotgun (WGS) entry which is preliminary data.</text>
</comment>
<keyword evidence="4" id="KW-0902">Two-component regulatory system</keyword>
<sequence>MSAAKVDHVKSKPLAKVLKFTLLKVNVIAGLIALITVTFLISLVNQEKRIVASLTKGHAIEADILAAEQHINRYNLRNFADSPTATASFNNLKLPLSVAHQNLRLFFETELGISEAGRILDEDTFLAISRNLGNGPSEQKAVDVLNLVHTLVKSPPNIAARYDTSGLTLLPLMTFIQDRESANFNELQGLYSRFYLTLIVGVIALSSWYFVAWLIYKRHTRSGRHKFSKSKLRVTPINDDSEMQNKAFLQLISHEFRAPISAIISALELIPNMESKRSHLIQQAEQSSYRLLNLTNNLTEVLANKADDDLQLTKIDLISLLDECISPFSVQVKDKKIEFNMHCSHSVPQYVNTDPIAISKVITNILDNAVKFTTNGLIDVAITTQVKKREIFLVVVISDTGIGIDDVTQKRMFERFYRGEHANVRRYPGAGIGLSIASKCIAKLGGDIEVSSTVGVGSEFKIFIPLNPVEIKQPAVETPSNAKFAVVDDLEISRLHLQAIITSEGFTARTFSSGANLLNLHDEILQFSGIIVDLYMPGMNGLELVKTLRAIYRERVPPIIVLSATPDIANIIATSELPVYQGFVKPIDRNRFVDALRHLTTNSKNAVPDEKKARILVVEDEPINAELVEYMLQCMGHEVTVSYTGDDAISRANETAFDCVLLDINLPDISGLEVAKILKEGRPDLPIIALTANAHRDDKEASLRSGIRYHLVKPVTFQELKNTLRLAL</sequence>
<dbReference type="Gene3D" id="1.10.287.130">
    <property type="match status" value="1"/>
</dbReference>
<feature type="domain" description="Response regulatory" evidence="8">
    <location>
        <begin position="483"/>
        <end position="600"/>
    </location>
</feature>
<dbReference type="InterPro" id="IPR003594">
    <property type="entry name" value="HATPase_dom"/>
</dbReference>
<dbReference type="InterPro" id="IPR011006">
    <property type="entry name" value="CheY-like_superfamily"/>
</dbReference>
<dbReference type="Proteomes" id="UP000239539">
    <property type="component" value="Unassembled WGS sequence"/>
</dbReference>
<feature type="domain" description="Histidine kinase" evidence="7">
    <location>
        <begin position="251"/>
        <end position="468"/>
    </location>
</feature>
<dbReference type="CDD" id="cd17546">
    <property type="entry name" value="REC_hyHK_CKI1_RcsC-like"/>
    <property type="match status" value="1"/>
</dbReference>
<feature type="modified residue" description="4-aspartylphosphate" evidence="5">
    <location>
        <position position="663"/>
    </location>
</feature>
<dbReference type="Pfam" id="PF00072">
    <property type="entry name" value="Response_reg"/>
    <property type="match status" value="2"/>
</dbReference>
<dbReference type="SMART" id="SM00448">
    <property type="entry name" value="REC"/>
    <property type="match status" value="2"/>
</dbReference>
<feature type="transmembrane region" description="Helical" evidence="6">
    <location>
        <begin position="21"/>
        <end position="44"/>
    </location>
</feature>
<dbReference type="PANTHER" id="PTHR45339:SF1">
    <property type="entry name" value="HYBRID SIGNAL TRANSDUCTION HISTIDINE KINASE J"/>
    <property type="match status" value="1"/>
</dbReference>
<keyword evidence="9" id="KW-0418">Kinase</keyword>
<evidence type="ECO:0000259" key="7">
    <source>
        <dbReference type="PROSITE" id="PS50109"/>
    </source>
</evidence>
<keyword evidence="9" id="KW-0808">Transferase</keyword>
<dbReference type="Gene3D" id="3.30.565.10">
    <property type="entry name" value="Histidine kinase-like ATPase, C-terminal domain"/>
    <property type="match status" value="1"/>
</dbReference>
<dbReference type="InterPro" id="IPR036097">
    <property type="entry name" value="HisK_dim/P_sf"/>
</dbReference>
<gene>
    <name evidence="9" type="ORF">C6Y39_08360</name>
</gene>
<dbReference type="Pfam" id="PF02518">
    <property type="entry name" value="HATPase_c"/>
    <property type="match status" value="1"/>
</dbReference>
<dbReference type="InterPro" id="IPR036890">
    <property type="entry name" value="HATPase_C_sf"/>
</dbReference>
<dbReference type="EMBL" id="PVNO01000024">
    <property type="protein sequence ID" value="PRO69498.1"/>
    <property type="molecule type" value="Genomic_DNA"/>
</dbReference>
<dbReference type="EC" id="2.7.13.3" evidence="2"/>
<keyword evidence="6" id="KW-0472">Membrane</keyword>
<organism evidence="9 10">
    <name type="scientific">Alteromonas gracilis</name>
    <dbReference type="NCBI Taxonomy" id="1479524"/>
    <lineage>
        <taxon>Bacteria</taxon>
        <taxon>Pseudomonadati</taxon>
        <taxon>Pseudomonadota</taxon>
        <taxon>Gammaproteobacteria</taxon>
        <taxon>Alteromonadales</taxon>
        <taxon>Alteromonadaceae</taxon>
        <taxon>Alteromonas/Salinimonas group</taxon>
        <taxon>Alteromonas</taxon>
    </lineage>
</organism>
<feature type="modified residue" description="4-aspartylphosphate" evidence="5">
    <location>
        <position position="533"/>
    </location>
</feature>
<dbReference type="SUPFAM" id="SSF52172">
    <property type="entry name" value="CheY-like"/>
    <property type="match status" value="2"/>
</dbReference>
<keyword evidence="3 5" id="KW-0597">Phosphoprotein</keyword>
<dbReference type="PANTHER" id="PTHR45339">
    <property type="entry name" value="HYBRID SIGNAL TRANSDUCTION HISTIDINE KINASE J"/>
    <property type="match status" value="1"/>
</dbReference>
<keyword evidence="6" id="KW-1133">Transmembrane helix</keyword>